<organism evidence="11 12">
    <name type="scientific">Tractidigestivibacter scatoligenes</name>
    <name type="common">Olsenella scatoligenes</name>
    <dbReference type="NCBI Taxonomy" id="1299998"/>
    <lineage>
        <taxon>Bacteria</taxon>
        <taxon>Bacillati</taxon>
        <taxon>Actinomycetota</taxon>
        <taxon>Coriobacteriia</taxon>
        <taxon>Coriobacteriales</taxon>
        <taxon>Atopobiaceae</taxon>
        <taxon>Tractidigestivibacter</taxon>
    </lineage>
</organism>
<dbReference type="Gene3D" id="3.40.50.1170">
    <property type="entry name" value="L-asparaginase, N-terminal domain"/>
    <property type="match status" value="1"/>
</dbReference>
<proteinExistence type="inferred from homology"/>
<evidence type="ECO:0000313" key="11">
    <source>
        <dbReference type="EMBL" id="KUH59090.1"/>
    </source>
</evidence>
<dbReference type="PIRSF" id="PIRSF500176">
    <property type="entry name" value="L_ASNase"/>
    <property type="match status" value="1"/>
</dbReference>
<evidence type="ECO:0000259" key="10">
    <source>
        <dbReference type="Pfam" id="PF17763"/>
    </source>
</evidence>
<dbReference type="OrthoDB" id="9788068at2"/>
<dbReference type="PIRSF" id="PIRSF001220">
    <property type="entry name" value="L-ASNase_gatD"/>
    <property type="match status" value="1"/>
</dbReference>
<evidence type="ECO:0000256" key="4">
    <source>
        <dbReference type="ARBA" id="ARBA00049366"/>
    </source>
</evidence>
<reference evidence="11 12" key="1">
    <citation type="submission" date="2015-12" db="EMBL/GenBank/DDBJ databases">
        <title>Draft Genome Sequence of Olsenella scatoligenes SK9K4T; a Producer of 3-Methylindole- (skatole) and 4-Methylphenol- (p-cresol) Isolated from Pig Feces.</title>
        <authorList>
            <person name="Li X."/>
            <person name="Borg B."/>
            <person name="Canibe N."/>
        </authorList>
    </citation>
    <scope>NUCLEOTIDE SEQUENCE [LARGE SCALE GENOMIC DNA]</scope>
    <source>
        <strain evidence="11 12">SK9K4</strain>
    </source>
</reference>
<feature type="binding site" evidence="6">
    <location>
        <begin position="87"/>
        <end position="88"/>
    </location>
    <ligand>
        <name>substrate</name>
    </ligand>
</feature>
<evidence type="ECO:0000256" key="6">
    <source>
        <dbReference type="PIRSR" id="PIRSR001220-2"/>
    </source>
</evidence>
<dbReference type="GO" id="GO:0006520">
    <property type="term" value="P:amino acid metabolic process"/>
    <property type="evidence" value="ECO:0007669"/>
    <property type="project" value="InterPro"/>
</dbReference>
<dbReference type="InterPro" id="IPR037152">
    <property type="entry name" value="L-asparaginase_N_sf"/>
</dbReference>
<name>A0A100YWP8_TRASO</name>
<dbReference type="Pfam" id="PF17763">
    <property type="entry name" value="Asparaginase_C"/>
    <property type="match status" value="1"/>
</dbReference>
<feature type="active site" evidence="7">
    <location>
        <position position="12"/>
    </location>
</feature>
<dbReference type="NCBIfam" id="TIGR00519">
    <property type="entry name" value="asnASE_I"/>
    <property type="match status" value="1"/>
</dbReference>
<dbReference type="InterPro" id="IPR027473">
    <property type="entry name" value="L-asparaginase_C"/>
</dbReference>
<dbReference type="RefSeq" id="WP_059052990.1">
    <property type="nucleotide sequence ID" value="NZ_LOJF01000001.1"/>
</dbReference>
<evidence type="ECO:0000256" key="2">
    <source>
        <dbReference type="ARBA" id="ARBA00012920"/>
    </source>
</evidence>
<dbReference type="SUPFAM" id="SSF53774">
    <property type="entry name" value="Glutaminase/Asparaginase"/>
    <property type="match status" value="1"/>
</dbReference>
<feature type="domain" description="L-asparaginase N-terminal" evidence="9">
    <location>
        <begin position="3"/>
        <end position="184"/>
    </location>
</feature>
<protein>
    <recommendedName>
        <fullName evidence="2">asparaginase</fullName>
        <ecNumber evidence="2">3.5.1.1</ecNumber>
    </recommendedName>
</protein>
<dbReference type="FunFam" id="3.40.50.1170:FF:000001">
    <property type="entry name" value="L-asparaginase 2"/>
    <property type="match status" value="1"/>
</dbReference>
<comment type="caution">
    <text evidence="11">The sequence shown here is derived from an EMBL/GenBank/DDBJ whole genome shotgun (WGS) entry which is preliminary data.</text>
</comment>
<dbReference type="InterPro" id="IPR006034">
    <property type="entry name" value="Asparaginase/glutaminase-like"/>
</dbReference>
<dbReference type="GO" id="GO:0004067">
    <property type="term" value="F:asparaginase activity"/>
    <property type="evidence" value="ECO:0007669"/>
    <property type="project" value="UniProtKB-UniRule"/>
</dbReference>
<accession>A0A100YWP8</accession>
<dbReference type="PROSITE" id="PS00144">
    <property type="entry name" value="ASN_GLN_ASE_1"/>
    <property type="match status" value="1"/>
</dbReference>
<keyword evidence="12" id="KW-1185">Reference proteome</keyword>
<dbReference type="Pfam" id="PF00710">
    <property type="entry name" value="Asparaginase"/>
    <property type="match status" value="1"/>
</dbReference>
<dbReference type="PROSITE" id="PS00917">
    <property type="entry name" value="ASN_GLN_ASE_2"/>
    <property type="match status" value="1"/>
</dbReference>
<dbReference type="PRINTS" id="PR00139">
    <property type="entry name" value="ASNGLNASE"/>
</dbReference>
<dbReference type="CDD" id="cd08963">
    <property type="entry name" value="L-asparaginase_I"/>
    <property type="match status" value="1"/>
</dbReference>
<dbReference type="InterPro" id="IPR020827">
    <property type="entry name" value="Asparaginase/glutaminase_AS1"/>
</dbReference>
<dbReference type="EC" id="3.5.1.1" evidence="2"/>
<dbReference type="InterPro" id="IPR027475">
    <property type="entry name" value="Asparaginase/glutaminase_AS2"/>
</dbReference>
<dbReference type="Proteomes" id="UP000054078">
    <property type="component" value="Unassembled WGS sequence"/>
</dbReference>
<evidence type="ECO:0000256" key="3">
    <source>
        <dbReference type="ARBA" id="ARBA00022801"/>
    </source>
</evidence>
<feature type="domain" description="Asparaginase/glutaminase C-terminal" evidence="10">
    <location>
        <begin position="218"/>
        <end position="335"/>
    </location>
</feature>
<feature type="active site" evidence="8">
    <location>
        <position position="87"/>
    </location>
</feature>
<dbReference type="InterPro" id="IPR036152">
    <property type="entry name" value="Asp/glu_Ase-like_sf"/>
</dbReference>
<evidence type="ECO:0000256" key="8">
    <source>
        <dbReference type="PROSITE-ProRule" id="PRU10100"/>
    </source>
</evidence>
<feature type="active site" description="O-isoaspartyl threonine intermediate" evidence="5">
    <location>
        <position position="12"/>
    </location>
</feature>
<keyword evidence="3" id="KW-0378">Hydrolase</keyword>
<dbReference type="SMART" id="SM00870">
    <property type="entry name" value="Asparaginase"/>
    <property type="match status" value="1"/>
</dbReference>
<dbReference type="PROSITE" id="PS51732">
    <property type="entry name" value="ASN_GLN_ASE_3"/>
    <property type="match status" value="1"/>
</dbReference>
<dbReference type="Gene3D" id="3.40.50.40">
    <property type="match status" value="1"/>
</dbReference>
<gene>
    <name evidence="11" type="ORF">AUL39_01800</name>
</gene>
<evidence type="ECO:0000313" key="12">
    <source>
        <dbReference type="Proteomes" id="UP000054078"/>
    </source>
</evidence>
<dbReference type="AlphaFoldDB" id="A0A100YWP8"/>
<comment type="catalytic activity">
    <reaction evidence="4">
        <text>L-asparagine + H2O = L-aspartate + NH4(+)</text>
        <dbReference type="Rhea" id="RHEA:21016"/>
        <dbReference type="ChEBI" id="CHEBI:15377"/>
        <dbReference type="ChEBI" id="CHEBI:28938"/>
        <dbReference type="ChEBI" id="CHEBI:29991"/>
        <dbReference type="ChEBI" id="CHEBI:58048"/>
        <dbReference type="EC" id="3.5.1.1"/>
    </reaction>
</comment>
<dbReference type="InterPro" id="IPR006033">
    <property type="entry name" value="AsnA_fam"/>
</dbReference>
<comment type="similarity">
    <text evidence="1">Belongs to the asparaginase 1 family.</text>
</comment>
<dbReference type="InterPro" id="IPR027474">
    <property type="entry name" value="L-asparaginase_N"/>
</dbReference>
<evidence type="ECO:0000256" key="5">
    <source>
        <dbReference type="PIRSR" id="PIRSR001220-1"/>
    </source>
</evidence>
<dbReference type="InterPro" id="IPR040919">
    <property type="entry name" value="Asparaginase_C"/>
</dbReference>
<dbReference type="EMBL" id="LOJF01000001">
    <property type="protein sequence ID" value="KUH59090.1"/>
    <property type="molecule type" value="Genomic_DNA"/>
</dbReference>
<dbReference type="PANTHER" id="PTHR11707:SF28">
    <property type="entry name" value="60 KDA LYSOPHOSPHOLIPASE"/>
    <property type="match status" value="1"/>
</dbReference>
<evidence type="ECO:0000256" key="7">
    <source>
        <dbReference type="PROSITE-ProRule" id="PRU10099"/>
    </source>
</evidence>
<dbReference type="STRING" id="1299998.AUL39_01800"/>
<evidence type="ECO:0000256" key="1">
    <source>
        <dbReference type="ARBA" id="ARBA00010518"/>
    </source>
</evidence>
<feature type="binding site" evidence="6">
    <location>
        <position position="56"/>
    </location>
    <ligand>
        <name>substrate</name>
    </ligand>
</feature>
<sequence>MKRILMVATGGTIASMPEADGTGLAPALTGEELAGYVPQARGLCDLDIVQPMNIDSTNMRPSDWKRIAATIMEAYDNYDGFVVLHGTDTMAYTAAALSYLIQGSPKPIVLTGSQQPMANPFTDAKLNLYQSLLYATDDDSHDVTIVFGGSVIVGTRAHKQRTMSFNAFTSVNYPLPAIIRNDRIVREGREGMTIPGTAGASVAARAGRPRVYERLDEHVVVVRLTPGLGPGILDALGPDYDAVILETFGIGGIPECKGAHFEQAIFDWIDCGKTIVLTTQVSEEGLDLGVYEVGSAYANEPAILRGDDMTTEALVAKTMWALGQTREPAEVAELFYRPVNHDRAVR</sequence>
<dbReference type="InterPro" id="IPR041725">
    <property type="entry name" value="L-asparaginase_I"/>
</dbReference>
<dbReference type="SFLD" id="SFLDS00057">
    <property type="entry name" value="Glutaminase/Asparaginase"/>
    <property type="match status" value="1"/>
</dbReference>
<evidence type="ECO:0000259" key="9">
    <source>
        <dbReference type="Pfam" id="PF00710"/>
    </source>
</evidence>
<dbReference type="PANTHER" id="PTHR11707">
    <property type="entry name" value="L-ASPARAGINASE"/>
    <property type="match status" value="1"/>
</dbReference>